<dbReference type="EMBL" id="AMCI01008888">
    <property type="protein sequence ID" value="EJW90350.1"/>
    <property type="molecule type" value="Genomic_DNA"/>
</dbReference>
<evidence type="ECO:0000313" key="1">
    <source>
        <dbReference type="EMBL" id="EJW90350.1"/>
    </source>
</evidence>
<comment type="caution">
    <text evidence="1">The sequence shown here is derived from an EMBL/GenBank/DDBJ whole genome shotgun (WGS) entry which is preliminary data.</text>
</comment>
<gene>
    <name evidence="1" type="ORF">EVA_21543</name>
</gene>
<dbReference type="Gene3D" id="2.60.40.3690">
    <property type="match status" value="1"/>
</dbReference>
<reference evidence="1" key="1">
    <citation type="journal article" date="2012" name="PLoS ONE">
        <title>Gene sets for utilization of primary and secondary nutrition supplies in the distal gut of endangered iberian lynx.</title>
        <authorList>
            <person name="Alcaide M."/>
            <person name="Messina E."/>
            <person name="Richter M."/>
            <person name="Bargiela R."/>
            <person name="Peplies J."/>
            <person name="Huws S.A."/>
            <person name="Newbold C.J."/>
            <person name="Golyshin P.N."/>
            <person name="Simon M.A."/>
            <person name="Lopez G."/>
            <person name="Yakimov M.M."/>
            <person name="Ferrer M."/>
        </authorList>
    </citation>
    <scope>NUCLEOTIDE SEQUENCE</scope>
</reference>
<dbReference type="AlphaFoldDB" id="J9BRZ8"/>
<accession>J9BRZ8</accession>
<protein>
    <submittedName>
        <fullName evidence="1">Uncharacterized protein</fullName>
    </submittedName>
</protein>
<sequence>METTKFYPIMQVLANSADRNNDYVKDPNFEGQTKETRADFYSKDFNKSIDFNTPSDIITTSLDKGPACFYTLENTMIAEQQMNGYTTGLYYKATYT</sequence>
<organism evidence="1">
    <name type="scientific">gut metagenome</name>
    <dbReference type="NCBI Taxonomy" id="749906"/>
    <lineage>
        <taxon>unclassified sequences</taxon>
        <taxon>metagenomes</taxon>
        <taxon>organismal metagenomes</taxon>
    </lineage>
</organism>
<feature type="non-terminal residue" evidence="1">
    <location>
        <position position="96"/>
    </location>
</feature>
<proteinExistence type="predicted"/>
<name>J9BRZ8_9ZZZZ</name>